<dbReference type="InterPro" id="IPR011009">
    <property type="entry name" value="Kinase-like_dom_sf"/>
</dbReference>
<dbReference type="AlphaFoldDB" id="A0ABD6E8Y5"/>
<dbReference type="PANTHER" id="PTHR24418">
    <property type="entry name" value="TYROSINE-PROTEIN KINASE"/>
    <property type="match status" value="1"/>
</dbReference>
<accession>A0ABD6E8Y5</accession>
<gene>
    <name evidence="15" type="ORF">AB6A40_002844</name>
</gene>
<dbReference type="PRINTS" id="PR00109">
    <property type="entry name" value="TYRKINASE"/>
</dbReference>
<evidence type="ECO:0000256" key="6">
    <source>
        <dbReference type="ARBA" id="ARBA00022999"/>
    </source>
</evidence>
<dbReference type="Gene3D" id="3.30.505.10">
    <property type="entry name" value="SH2 domain"/>
    <property type="match status" value="1"/>
</dbReference>
<comment type="similarity">
    <text evidence="9">Belongs to the protein kinase superfamily. Tyr protein kinase family. SRC subfamily.</text>
</comment>
<evidence type="ECO:0000259" key="13">
    <source>
        <dbReference type="PROSITE" id="PS50001"/>
    </source>
</evidence>
<dbReference type="Pfam" id="PF00017">
    <property type="entry name" value="SH2"/>
    <property type="match status" value="1"/>
</dbReference>
<evidence type="ECO:0000256" key="7">
    <source>
        <dbReference type="ARBA" id="ARBA00023137"/>
    </source>
</evidence>
<dbReference type="InterPro" id="IPR000980">
    <property type="entry name" value="SH2"/>
</dbReference>
<dbReference type="InterPro" id="IPR000719">
    <property type="entry name" value="Prot_kinase_dom"/>
</dbReference>
<organism evidence="15 16">
    <name type="scientific">Gnathostoma spinigerum</name>
    <dbReference type="NCBI Taxonomy" id="75299"/>
    <lineage>
        <taxon>Eukaryota</taxon>
        <taxon>Metazoa</taxon>
        <taxon>Ecdysozoa</taxon>
        <taxon>Nematoda</taxon>
        <taxon>Chromadorea</taxon>
        <taxon>Rhabditida</taxon>
        <taxon>Spirurina</taxon>
        <taxon>Gnathostomatomorpha</taxon>
        <taxon>Gnathostomatoidea</taxon>
        <taxon>Gnathostomatidae</taxon>
        <taxon>Gnathostoma</taxon>
    </lineage>
</organism>
<evidence type="ECO:0000313" key="16">
    <source>
        <dbReference type="Proteomes" id="UP001608902"/>
    </source>
</evidence>
<keyword evidence="3 11" id="KW-0547">Nucleotide-binding</keyword>
<comment type="catalytic activity">
    <reaction evidence="8 12">
        <text>L-tyrosyl-[protein] + ATP = O-phospho-L-tyrosyl-[protein] + ADP + H(+)</text>
        <dbReference type="Rhea" id="RHEA:10596"/>
        <dbReference type="Rhea" id="RHEA-COMP:10136"/>
        <dbReference type="Rhea" id="RHEA-COMP:20101"/>
        <dbReference type="ChEBI" id="CHEBI:15378"/>
        <dbReference type="ChEBI" id="CHEBI:30616"/>
        <dbReference type="ChEBI" id="CHEBI:46858"/>
        <dbReference type="ChEBI" id="CHEBI:61978"/>
        <dbReference type="ChEBI" id="CHEBI:456216"/>
        <dbReference type="EC" id="2.7.10.2"/>
    </reaction>
</comment>
<dbReference type="InterPro" id="IPR001245">
    <property type="entry name" value="Ser-Thr/Tyr_kinase_cat_dom"/>
</dbReference>
<dbReference type="InterPro" id="IPR036860">
    <property type="entry name" value="SH2_dom_sf"/>
</dbReference>
<dbReference type="InterPro" id="IPR008266">
    <property type="entry name" value="Tyr_kinase_AS"/>
</dbReference>
<keyword evidence="7 12" id="KW-0829">Tyrosine-protein kinase</keyword>
<dbReference type="Pfam" id="PF07714">
    <property type="entry name" value="PK_Tyr_Ser-Thr"/>
    <property type="match status" value="1"/>
</dbReference>
<keyword evidence="2 12" id="KW-0808">Transferase</keyword>
<dbReference type="GO" id="GO:0004715">
    <property type="term" value="F:non-membrane spanning protein tyrosine kinase activity"/>
    <property type="evidence" value="ECO:0007669"/>
    <property type="project" value="UniProtKB-EC"/>
</dbReference>
<feature type="domain" description="Protein kinase" evidence="14">
    <location>
        <begin position="121"/>
        <end position="374"/>
    </location>
</feature>
<evidence type="ECO:0000313" key="15">
    <source>
        <dbReference type="EMBL" id="MFH4976135.1"/>
    </source>
</evidence>
<dbReference type="GO" id="GO:0005524">
    <property type="term" value="F:ATP binding"/>
    <property type="evidence" value="ECO:0007669"/>
    <property type="project" value="UniProtKB-UniRule"/>
</dbReference>
<keyword evidence="6 10" id="KW-0727">SH2 domain</keyword>
<proteinExistence type="inferred from homology"/>
<dbReference type="PROSITE" id="PS00107">
    <property type="entry name" value="PROTEIN_KINASE_ATP"/>
    <property type="match status" value="1"/>
</dbReference>
<dbReference type="Proteomes" id="UP001608902">
    <property type="component" value="Unassembled WGS sequence"/>
</dbReference>
<evidence type="ECO:0000256" key="4">
    <source>
        <dbReference type="ARBA" id="ARBA00022777"/>
    </source>
</evidence>
<name>A0ABD6E8Y5_9BILA</name>
<comment type="caution">
    <text evidence="15">The sequence shown here is derived from an EMBL/GenBank/DDBJ whole genome shotgun (WGS) entry which is preliminary data.</text>
</comment>
<protein>
    <recommendedName>
        <fullName evidence="12">Tyrosine-protein kinase</fullName>
        <ecNumber evidence="12">2.7.10.2</ecNumber>
    </recommendedName>
</protein>
<dbReference type="FunFam" id="3.30.200.20:FF:000053">
    <property type="entry name" value="Tyrosine-protein kinase"/>
    <property type="match status" value="1"/>
</dbReference>
<evidence type="ECO:0000256" key="2">
    <source>
        <dbReference type="ARBA" id="ARBA00022679"/>
    </source>
</evidence>
<evidence type="ECO:0000259" key="14">
    <source>
        <dbReference type="PROSITE" id="PS50011"/>
    </source>
</evidence>
<evidence type="ECO:0000256" key="3">
    <source>
        <dbReference type="ARBA" id="ARBA00022741"/>
    </source>
</evidence>
<dbReference type="GO" id="GO:0048565">
    <property type="term" value="P:digestive tract development"/>
    <property type="evidence" value="ECO:0007669"/>
    <property type="project" value="UniProtKB-ARBA"/>
</dbReference>
<dbReference type="PRINTS" id="PR00401">
    <property type="entry name" value="SH2DOMAIN"/>
</dbReference>
<feature type="binding site" evidence="11">
    <location>
        <position position="149"/>
    </location>
    <ligand>
        <name>ATP</name>
        <dbReference type="ChEBI" id="CHEBI:30616"/>
    </ligand>
</feature>
<dbReference type="PROSITE" id="PS50001">
    <property type="entry name" value="SH2"/>
    <property type="match status" value="1"/>
</dbReference>
<evidence type="ECO:0000256" key="9">
    <source>
        <dbReference type="ARBA" id="ARBA00061539"/>
    </source>
</evidence>
<evidence type="ECO:0000256" key="11">
    <source>
        <dbReference type="PROSITE-ProRule" id="PRU10141"/>
    </source>
</evidence>
<sequence length="387" mass="45059">MIFRWYFGCLRRIEAEKILLLNINEHGSYLVRDSESRSNEYSLSVRDGETVKHYRIRRLDQGGFYIARRKPFSTLSELISYYGRDADGLCVPLRRPCIRIDTPQTRTFTHDDQWEIDRRSIRLIRQIGAGQFGEVWEGRWNNSTPVAVKRLKPGATDPDDFLAEAQIMKKLRHNKLLQLYAVCTKDEPILIITELMHENLLHFLQGRGRNCSMTQLVDIAAQVAAGMRYLEEKNFIHRDLAARNILMSHMRSVKIADFGLARLMKEDEYEARIGARFPIKWTAPEAANYNRFTIKSDVWSFGILLVELVTYGKLPYPGMTNAEVLQQVENGYRMPCPPGCPPLLYDIMLQCWHKDPERRPTFETLQWKLEDLFAADPTEYKEATLAY</sequence>
<keyword evidence="1" id="KW-0728">SH3 domain</keyword>
<dbReference type="Gene3D" id="3.30.200.20">
    <property type="entry name" value="Phosphorylase Kinase, domain 1"/>
    <property type="match status" value="1"/>
</dbReference>
<dbReference type="EMBL" id="JBGFUD010001336">
    <property type="protein sequence ID" value="MFH4976135.1"/>
    <property type="molecule type" value="Genomic_DNA"/>
</dbReference>
<dbReference type="PROSITE" id="PS00109">
    <property type="entry name" value="PROTEIN_KINASE_TYR"/>
    <property type="match status" value="1"/>
</dbReference>
<evidence type="ECO:0000256" key="1">
    <source>
        <dbReference type="ARBA" id="ARBA00022443"/>
    </source>
</evidence>
<dbReference type="SUPFAM" id="SSF55550">
    <property type="entry name" value="SH2 domain"/>
    <property type="match status" value="1"/>
</dbReference>
<dbReference type="InterPro" id="IPR050198">
    <property type="entry name" value="Non-receptor_tyrosine_kinases"/>
</dbReference>
<feature type="domain" description="SH2" evidence="13">
    <location>
        <begin position="5"/>
        <end position="97"/>
    </location>
</feature>
<dbReference type="FunFam" id="1.10.510.10:FF:000318">
    <property type="entry name" value="Tyrosine-protein kinase"/>
    <property type="match status" value="1"/>
</dbReference>
<keyword evidence="16" id="KW-1185">Reference proteome</keyword>
<dbReference type="InterPro" id="IPR017441">
    <property type="entry name" value="Protein_kinase_ATP_BS"/>
</dbReference>
<dbReference type="SMART" id="SM00219">
    <property type="entry name" value="TyrKc"/>
    <property type="match status" value="1"/>
</dbReference>
<dbReference type="PROSITE" id="PS50011">
    <property type="entry name" value="PROTEIN_KINASE_DOM"/>
    <property type="match status" value="1"/>
</dbReference>
<dbReference type="Gene3D" id="1.10.510.10">
    <property type="entry name" value="Transferase(Phosphotransferase) domain 1"/>
    <property type="match status" value="1"/>
</dbReference>
<evidence type="ECO:0000256" key="12">
    <source>
        <dbReference type="RuleBase" id="RU362096"/>
    </source>
</evidence>
<dbReference type="SUPFAM" id="SSF56112">
    <property type="entry name" value="Protein kinase-like (PK-like)"/>
    <property type="match status" value="1"/>
</dbReference>
<keyword evidence="4 12" id="KW-0418">Kinase</keyword>
<evidence type="ECO:0000256" key="8">
    <source>
        <dbReference type="ARBA" id="ARBA00051245"/>
    </source>
</evidence>
<dbReference type="SMART" id="SM00252">
    <property type="entry name" value="SH2"/>
    <property type="match status" value="1"/>
</dbReference>
<dbReference type="FunFam" id="3.30.505.10:FF:000044">
    <property type="entry name" value="Tyrosine-protein kinase"/>
    <property type="match status" value="1"/>
</dbReference>
<dbReference type="InterPro" id="IPR020635">
    <property type="entry name" value="Tyr_kinase_cat_dom"/>
</dbReference>
<evidence type="ECO:0000256" key="5">
    <source>
        <dbReference type="ARBA" id="ARBA00022840"/>
    </source>
</evidence>
<dbReference type="EC" id="2.7.10.2" evidence="12"/>
<evidence type="ECO:0000256" key="10">
    <source>
        <dbReference type="PROSITE-ProRule" id="PRU00191"/>
    </source>
</evidence>
<reference evidence="15 16" key="1">
    <citation type="submission" date="2024-08" db="EMBL/GenBank/DDBJ databases">
        <title>Gnathostoma spinigerum genome.</title>
        <authorList>
            <person name="Gonzalez-Bertolin B."/>
            <person name="Monzon S."/>
            <person name="Zaballos A."/>
            <person name="Jimenez P."/>
            <person name="Dekumyoy P."/>
            <person name="Varona S."/>
            <person name="Cuesta I."/>
            <person name="Sumanam S."/>
            <person name="Adisakwattana P."/>
            <person name="Gasser R.B."/>
            <person name="Hernandez-Gonzalez A."/>
            <person name="Young N.D."/>
            <person name="Perteguer M.J."/>
        </authorList>
    </citation>
    <scope>NUCLEOTIDE SEQUENCE [LARGE SCALE GENOMIC DNA]</scope>
    <source>
        <strain evidence="15">AL3</strain>
        <tissue evidence="15">Liver</tissue>
    </source>
</reference>
<keyword evidence="5 11" id="KW-0067">ATP-binding</keyword>